<dbReference type="CDD" id="cd03498">
    <property type="entry name" value="SQR_TypeB_2_TM"/>
    <property type="match status" value="1"/>
</dbReference>
<organism evidence="2 3">
    <name type="scientific">Emticicia oligotrophica (strain DSM 17448 / CIP 109782 / MTCC 6937 / GPTSA100-15)</name>
    <dbReference type="NCBI Taxonomy" id="929562"/>
    <lineage>
        <taxon>Bacteria</taxon>
        <taxon>Pseudomonadati</taxon>
        <taxon>Bacteroidota</taxon>
        <taxon>Cytophagia</taxon>
        <taxon>Cytophagales</taxon>
        <taxon>Leadbetterellaceae</taxon>
        <taxon>Emticicia</taxon>
    </lineage>
</organism>
<evidence type="ECO:0000313" key="3">
    <source>
        <dbReference type="Proteomes" id="UP000002875"/>
    </source>
</evidence>
<dbReference type="InterPro" id="IPR011138">
    <property type="entry name" value="Cytochrome_b-558"/>
</dbReference>
<dbReference type="Proteomes" id="UP000002875">
    <property type="component" value="Chromosome"/>
</dbReference>
<keyword evidence="3" id="KW-1185">Reference proteome</keyword>
<dbReference type="RefSeq" id="WP_015028360.1">
    <property type="nucleotide sequence ID" value="NC_018748.1"/>
</dbReference>
<name>A0ABM5MZW2_EMTOG</name>
<protein>
    <submittedName>
        <fullName evidence="2">Succinate dehydrogenase (Or fumarate reductase) cytochrome b subunit, b558 family</fullName>
    </submittedName>
</protein>
<evidence type="ECO:0000313" key="2">
    <source>
        <dbReference type="EMBL" id="AFK02660.1"/>
    </source>
</evidence>
<gene>
    <name evidence="2" type="ordered locus">Emtol_1514</name>
</gene>
<dbReference type="SUPFAM" id="SSF81343">
    <property type="entry name" value="Fumarate reductase respiratory complex transmembrane subunits"/>
    <property type="match status" value="1"/>
</dbReference>
<feature type="transmembrane region" description="Helical" evidence="1">
    <location>
        <begin position="193"/>
        <end position="211"/>
    </location>
</feature>
<dbReference type="InterPro" id="IPR034804">
    <property type="entry name" value="SQR/QFR_C/D"/>
</dbReference>
<keyword evidence="1" id="KW-0472">Membrane</keyword>
<feature type="transmembrane region" description="Helical" evidence="1">
    <location>
        <begin position="20"/>
        <end position="40"/>
    </location>
</feature>
<proteinExistence type="predicted"/>
<dbReference type="Gene3D" id="1.20.1300.10">
    <property type="entry name" value="Fumarate reductase/succinate dehydrogenase, transmembrane subunit"/>
    <property type="match status" value="1"/>
</dbReference>
<accession>A0ABM5MZW2</accession>
<evidence type="ECO:0000256" key="1">
    <source>
        <dbReference type="SAM" id="Phobius"/>
    </source>
</evidence>
<feature type="transmembrane region" description="Helical" evidence="1">
    <location>
        <begin position="231"/>
        <end position="257"/>
    </location>
</feature>
<dbReference type="EMBL" id="CP002961">
    <property type="protein sequence ID" value="AFK02660.1"/>
    <property type="molecule type" value="Genomic_DNA"/>
</dbReference>
<feature type="transmembrane region" description="Helical" evidence="1">
    <location>
        <begin position="60"/>
        <end position="81"/>
    </location>
</feature>
<keyword evidence="1" id="KW-1133">Transmembrane helix</keyword>
<keyword evidence="1" id="KW-0812">Transmembrane</keyword>
<reference evidence="2 3" key="1">
    <citation type="submission" date="2011-07" db="EMBL/GenBank/DDBJ databases">
        <title>The complete genome of chromosome of Emticicia oligotrophica DSM 17448.</title>
        <authorList>
            <consortium name="US DOE Joint Genome Institute (JGI-PGF)"/>
            <person name="Lucas S."/>
            <person name="Han J."/>
            <person name="Lapidus A."/>
            <person name="Bruce D."/>
            <person name="Goodwin L."/>
            <person name="Pitluck S."/>
            <person name="Peters L."/>
            <person name="Kyrpides N."/>
            <person name="Mavromatis K."/>
            <person name="Ivanova N."/>
            <person name="Ovchinnikova G."/>
            <person name="Teshima H."/>
            <person name="Detter J.C."/>
            <person name="Tapia R."/>
            <person name="Han C."/>
            <person name="Land M."/>
            <person name="Hauser L."/>
            <person name="Markowitz V."/>
            <person name="Cheng J.-F."/>
            <person name="Hugenholtz P."/>
            <person name="Woyke T."/>
            <person name="Wu D."/>
            <person name="Tindall B."/>
            <person name="Pomrenke H."/>
            <person name="Brambilla E."/>
            <person name="Klenk H.-P."/>
            <person name="Eisen J.A."/>
        </authorList>
    </citation>
    <scope>NUCLEOTIDE SEQUENCE [LARGE SCALE GENOMIC DNA]</scope>
    <source>
        <strain evidence="2 3">DSM 17448</strain>
    </source>
</reference>
<dbReference type="NCBIfam" id="TIGR02046">
    <property type="entry name" value="sdhC_b558_fam"/>
    <property type="match status" value="1"/>
</dbReference>
<sequence length="258" mass="29691">MSWLTKTLTSSIGKKVLMSLTGLFLCTFLLVHLIGNLQLFKHDGGYAFNKYAVFMTTFPLIKVVSYVNYALILFHAFWGLYLEFQNRKARPVRYAVVKNSSTFSSRNMAILGTILLVYIVVHMGDFWYKFHNEPLPYVKYTENVTTGQVVTEKMPETYTQEVKMVDMVNEAEGTHTYIVKDLYEQVGVSFKNPLLVIFYILGMIAVGYHLYHGFQSAFQTLGWNHPKYTPLVKFIGTWIFAIAIPLGFAAMPIYFFLQ</sequence>
<feature type="transmembrane region" description="Helical" evidence="1">
    <location>
        <begin position="108"/>
        <end position="128"/>
    </location>
</feature>